<comment type="pathway">
    <text evidence="3">Secondary metabolite biosynthesis; terpenoid biosynthesis.</text>
</comment>
<protein>
    <submittedName>
        <fullName evidence="14">Cytochrome P450</fullName>
    </submittedName>
</protein>
<dbReference type="InterPro" id="IPR036396">
    <property type="entry name" value="Cyt_P450_sf"/>
</dbReference>
<keyword evidence="15" id="KW-1185">Reference proteome</keyword>
<evidence type="ECO:0000256" key="6">
    <source>
        <dbReference type="ARBA" id="ARBA00022692"/>
    </source>
</evidence>
<keyword evidence="8" id="KW-1133">Transmembrane helix</keyword>
<evidence type="ECO:0000256" key="12">
    <source>
        <dbReference type="ARBA" id="ARBA00023136"/>
    </source>
</evidence>
<dbReference type="PRINTS" id="PR00385">
    <property type="entry name" value="P450"/>
</dbReference>
<evidence type="ECO:0000313" key="15">
    <source>
        <dbReference type="Proteomes" id="UP001218218"/>
    </source>
</evidence>
<dbReference type="GO" id="GO:0004497">
    <property type="term" value="F:monooxygenase activity"/>
    <property type="evidence" value="ECO:0007669"/>
    <property type="project" value="UniProtKB-KW"/>
</dbReference>
<dbReference type="PANTHER" id="PTHR24305:SF166">
    <property type="entry name" value="CYTOCHROME P450 12A4, MITOCHONDRIAL-RELATED"/>
    <property type="match status" value="1"/>
</dbReference>
<evidence type="ECO:0000256" key="8">
    <source>
        <dbReference type="ARBA" id="ARBA00022989"/>
    </source>
</evidence>
<keyword evidence="11" id="KW-0503">Monooxygenase</keyword>
<keyword evidence="12" id="KW-0472">Membrane</keyword>
<keyword evidence="6" id="KW-0812">Transmembrane</keyword>
<dbReference type="InterPro" id="IPR002401">
    <property type="entry name" value="Cyt_P450_E_grp-I"/>
</dbReference>
<comment type="caution">
    <text evidence="14">The sequence shown here is derived from an EMBL/GenBank/DDBJ whole genome shotgun (WGS) entry which is preliminary data.</text>
</comment>
<evidence type="ECO:0000256" key="7">
    <source>
        <dbReference type="ARBA" id="ARBA00022723"/>
    </source>
</evidence>
<dbReference type="GO" id="GO:0005506">
    <property type="term" value="F:iron ion binding"/>
    <property type="evidence" value="ECO:0007669"/>
    <property type="project" value="InterPro"/>
</dbReference>
<keyword evidence="7 13" id="KW-0479">Metal-binding</keyword>
<comment type="cofactor">
    <cofactor evidence="1 13">
        <name>heme</name>
        <dbReference type="ChEBI" id="CHEBI:30413"/>
    </cofactor>
</comment>
<name>A0AAD6ZH54_9AGAR</name>
<proteinExistence type="inferred from homology"/>
<dbReference type="SUPFAM" id="SSF48264">
    <property type="entry name" value="Cytochrome P450"/>
    <property type="match status" value="1"/>
</dbReference>
<evidence type="ECO:0000256" key="13">
    <source>
        <dbReference type="PIRSR" id="PIRSR602401-1"/>
    </source>
</evidence>
<dbReference type="InterPro" id="IPR050121">
    <property type="entry name" value="Cytochrome_P450_monoxygenase"/>
</dbReference>
<dbReference type="AlphaFoldDB" id="A0AAD6ZH54"/>
<dbReference type="Proteomes" id="UP001218218">
    <property type="component" value="Unassembled WGS sequence"/>
</dbReference>
<accession>A0AAD6ZH54</accession>
<evidence type="ECO:0000256" key="2">
    <source>
        <dbReference type="ARBA" id="ARBA00004370"/>
    </source>
</evidence>
<dbReference type="Pfam" id="PF00067">
    <property type="entry name" value="p450"/>
    <property type="match status" value="1"/>
</dbReference>
<evidence type="ECO:0000256" key="10">
    <source>
        <dbReference type="ARBA" id="ARBA00023004"/>
    </source>
</evidence>
<evidence type="ECO:0000256" key="1">
    <source>
        <dbReference type="ARBA" id="ARBA00001971"/>
    </source>
</evidence>
<keyword evidence="9" id="KW-0560">Oxidoreductase</keyword>
<evidence type="ECO:0000256" key="4">
    <source>
        <dbReference type="ARBA" id="ARBA00010617"/>
    </source>
</evidence>
<evidence type="ECO:0000256" key="11">
    <source>
        <dbReference type="ARBA" id="ARBA00023033"/>
    </source>
</evidence>
<dbReference type="GO" id="GO:0016020">
    <property type="term" value="C:membrane"/>
    <property type="evidence" value="ECO:0007669"/>
    <property type="project" value="UniProtKB-SubCell"/>
</dbReference>
<evidence type="ECO:0000256" key="5">
    <source>
        <dbReference type="ARBA" id="ARBA00022617"/>
    </source>
</evidence>
<evidence type="ECO:0000313" key="14">
    <source>
        <dbReference type="EMBL" id="KAJ7321617.1"/>
    </source>
</evidence>
<dbReference type="EMBL" id="JARIHO010000050">
    <property type="protein sequence ID" value="KAJ7321617.1"/>
    <property type="molecule type" value="Genomic_DNA"/>
</dbReference>
<comment type="similarity">
    <text evidence="4">Belongs to the cytochrome P450 family.</text>
</comment>
<evidence type="ECO:0000256" key="9">
    <source>
        <dbReference type="ARBA" id="ARBA00023002"/>
    </source>
</evidence>
<gene>
    <name evidence="14" type="ORF">DFH08DRAFT_788636</name>
</gene>
<keyword evidence="10 13" id="KW-0408">Iron</keyword>
<organism evidence="14 15">
    <name type="scientific">Mycena albidolilacea</name>
    <dbReference type="NCBI Taxonomy" id="1033008"/>
    <lineage>
        <taxon>Eukaryota</taxon>
        <taxon>Fungi</taxon>
        <taxon>Dikarya</taxon>
        <taxon>Basidiomycota</taxon>
        <taxon>Agaricomycotina</taxon>
        <taxon>Agaricomycetes</taxon>
        <taxon>Agaricomycetidae</taxon>
        <taxon>Agaricales</taxon>
        <taxon>Marasmiineae</taxon>
        <taxon>Mycenaceae</taxon>
        <taxon>Mycena</taxon>
    </lineage>
</organism>
<evidence type="ECO:0000256" key="3">
    <source>
        <dbReference type="ARBA" id="ARBA00004721"/>
    </source>
</evidence>
<dbReference type="Gene3D" id="1.10.630.10">
    <property type="entry name" value="Cytochrome P450"/>
    <property type="match status" value="1"/>
</dbReference>
<dbReference type="PANTHER" id="PTHR24305">
    <property type="entry name" value="CYTOCHROME P450"/>
    <property type="match status" value="1"/>
</dbReference>
<comment type="subcellular location">
    <subcellularLocation>
        <location evidence="2">Membrane</location>
    </subcellularLocation>
</comment>
<sequence>MSSTLTDFKFDPPLDIYAWWPWLLSGAVVLGVRHLFAVPKNLRHIPRVPVIPTLLSFARGEVEDVRIKKLLLPYANKGEPAVLVYALGRWIVHILDRKIAKDLSADIITYPKEVPPDGLLLWRFVGYENIILSNGEAWKRHSRVVKTALNRNVPIGEFASLAKKLFLQMGKGGSLHWDDLTMRYTLDAVGTTAIGHDFDAIANGNSPFVHRYNHVMESIASAPYLIAPKLEKIFPRVKTIKAIDELVASFQTILTYKKENPGNDMLTYMMEDKDMTDVEYRDNMVVFFIAGHDTTAGAMSSLCYYMAMRPEIQERARNEVRRAMSKNATGEPTMAELGEMPFLQACIRESLRVNTPITYMVPRAAMKDAVLVGANGNEVFVPKGSSVIINITSIHYKEEYWPNAHQFNPERFMSMSEGQEKDYDATQWLPFALGARMCPARNFAMYEQRILAAMLLNEWEWTIPSNSPHINGIKNGFSPFALSLPKDLYLDFKPLARRK</sequence>
<feature type="binding site" description="axial binding residue" evidence="13">
    <location>
        <position position="438"/>
    </location>
    <ligand>
        <name>heme</name>
        <dbReference type="ChEBI" id="CHEBI:30413"/>
    </ligand>
    <ligandPart>
        <name>Fe</name>
        <dbReference type="ChEBI" id="CHEBI:18248"/>
    </ligandPart>
</feature>
<dbReference type="GO" id="GO:0020037">
    <property type="term" value="F:heme binding"/>
    <property type="evidence" value="ECO:0007669"/>
    <property type="project" value="InterPro"/>
</dbReference>
<dbReference type="GO" id="GO:0016705">
    <property type="term" value="F:oxidoreductase activity, acting on paired donors, with incorporation or reduction of molecular oxygen"/>
    <property type="evidence" value="ECO:0007669"/>
    <property type="project" value="InterPro"/>
</dbReference>
<keyword evidence="5 13" id="KW-0349">Heme</keyword>
<dbReference type="PRINTS" id="PR00463">
    <property type="entry name" value="EP450I"/>
</dbReference>
<dbReference type="InterPro" id="IPR001128">
    <property type="entry name" value="Cyt_P450"/>
</dbReference>
<reference evidence="14" key="1">
    <citation type="submission" date="2023-03" db="EMBL/GenBank/DDBJ databases">
        <title>Massive genome expansion in bonnet fungi (Mycena s.s.) driven by repeated elements and novel gene families across ecological guilds.</title>
        <authorList>
            <consortium name="Lawrence Berkeley National Laboratory"/>
            <person name="Harder C.B."/>
            <person name="Miyauchi S."/>
            <person name="Viragh M."/>
            <person name="Kuo A."/>
            <person name="Thoen E."/>
            <person name="Andreopoulos B."/>
            <person name="Lu D."/>
            <person name="Skrede I."/>
            <person name="Drula E."/>
            <person name="Henrissat B."/>
            <person name="Morin E."/>
            <person name="Kohler A."/>
            <person name="Barry K."/>
            <person name="LaButti K."/>
            <person name="Morin E."/>
            <person name="Salamov A."/>
            <person name="Lipzen A."/>
            <person name="Mereny Z."/>
            <person name="Hegedus B."/>
            <person name="Baldrian P."/>
            <person name="Stursova M."/>
            <person name="Weitz H."/>
            <person name="Taylor A."/>
            <person name="Grigoriev I.V."/>
            <person name="Nagy L.G."/>
            <person name="Martin F."/>
            <person name="Kauserud H."/>
        </authorList>
    </citation>
    <scope>NUCLEOTIDE SEQUENCE</scope>
    <source>
        <strain evidence="14">CBHHK002</strain>
    </source>
</reference>